<proteinExistence type="predicted"/>
<evidence type="ECO:0000313" key="1">
    <source>
        <dbReference type="EMBL" id="KAG5299316.1"/>
    </source>
</evidence>
<dbReference type="AlphaFoldDB" id="A0A8H7YY22"/>
<dbReference type="EMBL" id="JAEVHI010000002">
    <property type="protein sequence ID" value="KAG5299316.1"/>
    <property type="molecule type" value="Genomic_DNA"/>
</dbReference>
<sequence length="131" mass="15332">MIKNRRRSGIDNSIVFVIFDKLSLNRSASQIKGQFTRYICNFSISFPPYCHMLGHCKAYVCMLITGEEYKDKWYIVRKNSSYHNYSHYYSVQGENNNDLIGVENNFFPSSVVFSKFNILCRSSSLMQQQSH</sequence>
<name>A0A8H7YY22_AJECA</name>
<evidence type="ECO:0000313" key="2">
    <source>
        <dbReference type="Proteomes" id="UP000670092"/>
    </source>
</evidence>
<dbReference type="VEuPathDB" id="FungiDB:I7I52_09581"/>
<protein>
    <submittedName>
        <fullName evidence="1">Uncharacterized protein</fullName>
    </submittedName>
</protein>
<reference evidence="1 2" key="1">
    <citation type="submission" date="2021-01" db="EMBL/GenBank/DDBJ databases">
        <title>Chromosome-level genome assembly of a human fungal pathogen reveals clustering of transcriptionally co-regulated genes.</title>
        <authorList>
            <person name="Voorhies M."/>
            <person name="Cohen S."/>
            <person name="Shea T.P."/>
            <person name="Petrus S."/>
            <person name="Munoz J.F."/>
            <person name="Poplawski S."/>
            <person name="Goldman W.E."/>
            <person name="Michael T."/>
            <person name="Cuomo C.A."/>
            <person name="Sil A."/>
            <person name="Beyhan S."/>
        </authorList>
    </citation>
    <scope>NUCLEOTIDE SEQUENCE [LARGE SCALE GENOMIC DNA]</scope>
    <source>
        <strain evidence="1 2">G184AR</strain>
    </source>
</reference>
<accession>A0A8H7YY22</accession>
<organism evidence="1 2">
    <name type="scientific">Ajellomyces capsulatus</name>
    <name type="common">Darling's disease fungus</name>
    <name type="synonym">Histoplasma capsulatum</name>
    <dbReference type="NCBI Taxonomy" id="5037"/>
    <lineage>
        <taxon>Eukaryota</taxon>
        <taxon>Fungi</taxon>
        <taxon>Dikarya</taxon>
        <taxon>Ascomycota</taxon>
        <taxon>Pezizomycotina</taxon>
        <taxon>Eurotiomycetes</taxon>
        <taxon>Eurotiomycetidae</taxon>
        <taxon>Onygenales</taxon>
        <taxon>Ajellomycetaceae</taxon>
        <taxon>Histoplasma</taxon>
    </lineage>
</organism>
<dbReference type="Proteomes" id="UP000670092">
    <property type="component" value="Unassembled WGS sequence"/>
</dbReference>
<comment type="caution">
    <text evidence="1">The sequence shown here is derived from an EMBL/GenBank/DDBJ whole genome shotgun (WGS) entry which is preliminary data.</text>
</comment>
<gene>
    <name evidence="1" type="ORF">I7I52_09581</name>
</gene>